<dbReference type="Proteomes" id="UP000887572">
    <property type="component" value="Unplaced"/>
</dbReference>
<evidence type="ECO:0000313" key="4">
    <source>
        <dbReference type="WBParaSite" id="Gr19_v10_g7401.t1"/>
    </source>
</evidence>
<dbReference type="InterPro" id="IPR031941">
    <property type="entry name" value="DUF4773"/>
</dbReference>
<keyword evidence="3" id="KW-1185">Reference proteome</keyword>
<evidence type="ECO:0000259" key="2">
    <source>
        <dbReference type="Pfam" id="PF15998"/>
    </source>
</evidence>
<keyword evidence="1" id="KW-0732">Signal</keyword>
<name>A0A914I7Q1_GLORO</name>
<feature type="chain" id="PRO_5036965316" evidence="1">
    <location>
        <begin position="24"/>
        <end position="194"/>
    </location>
</feature>
<feature type="signal peptide" evidence="1">
    <location>
        <begin position="1"/>
        <end position="23"/>
    </location>
</feature>
<reference evidence="4" key="1">
    <citation type="submission" date="2022-11" db="UniProtKB">
        <authorList>
            <consortium name="WormBaseParasite"/>
        </authorList>
    </citation>
    <scope>IDENTIFICATION</scope>
</reference>
<accession>A0A914I7Q1</accession>
<dbReference type="WBParaSite" id="Gr19_v10_g7401.t1">
    <property type="protein sequence ID" value="Gr19_v10_g7401.t1"/>
    <property type="gene ID" value="Gr19_v10_g7401"/>
</dbReference>
<organism evidence="3 4">
    <name type="scientific">Globodera rostochiensis</name>
    <name type="common">Golden nematode worm</name>
    <name type="synonym">Heterodera rostochiensis</name>
    <dbReference type="NCBI Taxonomy" id="31243"/>
    <lineage>
        <taxon>Eukaryota</taxon>
        <taxon>Metazoa</taxon>
        <taxon>Ecdysozoa</taxon>
        <taxon>Nematoda</taxon>
        <taxon>Chromadorea</taxon>
        <taxon>Rhabditida</taxon>
        <taxon>Tylenchina</taxon>
        <taxon>Tylenchomorpha</taxon>
        <taxon>Tylenchoidea</taxon>
        <taxon>Heteroderidae</taxon>
        <taxon>Heteroderinae</taxon>
        <taxon>Globodera</taxon>
    </lineage>
</organism>
<sequence>MHFSTKSLLSVALTIAFASFAHGFARSADHQPGTDLQAKLHDNHHNGTVDGYCLEQIKKAISMRLEKGLDKNGLPLIQDGVSLSGDCSCEGPSCECCGRAIIDGFSKHFDINLCVNATIMPNTADIRLIVTIDGHSIFNRIVKILSNTCVPFVGAKFCITFADVTIIPFSGCVDVDTTLLFIDFDRQRLGCFNK</sequence>
<dbReference type="AlphaFoldDB" id="A0A914I7Q1"/>
<feature type="domain" description="DUF4773" evidence="2">
    <location>
        <begin position="87"/>
        <end position="193"/>
    </location>
</feature>
<evidence type="ECO:0000313" key="3">
    <source>
        <dbReference type="Proteomes" id="UP000887572"/>
    </source>
</evidence>
<protein>
    <submittedName>
        <fullName evidence="4">DUF4773 domain-containing protein</fullName>
    </submittedName>
</protein>
<evidence type="ECO:0000256" key="1">
    <source>
        <dbReference type="SAM" id="SignalP"/>
    </source>
</evidence>
<dbReference type="Pfam" id="PF15998">
    <property type="entry name" value="DUF4773"/>
    <property type="match status" value="1"/>
</dbReference>
<proteinExistence type="predicted"/>